<dbReference type="PANTHER" id="PTHR43294">
    <property type="entry name" value="SODIUM/POTASSIUM-TRANSPORTING ATPASE SUBUNIT ALPHA"/>
    <property type="match status" value="1"/>
</dbReference>
<feature type="transmembrane region" description="Helical" evidence="11">
    <location>
        <begin position="252"/>
        <end position="269"/>
    </location>
</feature>
<evidence type="ECO:0000256" key="1">
    <source>
        <dbReference type="ARBA" id="ARBA00004651"/>
    </source>
</evidence>
<dbReference type="SUPFAM" id="SSF81653">
    <property type="entry name" value="Calcium ATPase, transduction domain A"/>
    <property type="match status" value="1"/>
</dbReference>
<dbReference type="Gene3D" id="3.40.1110.10">
    <property type="entry name" value="Calcium-transporting ATPase, cytoplasmic domain N"/>
    <property type="match status" value="1"/>
</dbReference>
<dbReference type="Proteomes" id="UP000320421">
    <property type="component" value="Chromosome"/>
</dbReference>
<dbReference type="GO" id="GO:0046872">
    <property type="term" value="F:metal ion binding"/>
    <property type="evidence" value="ECO:0007669"/>
    <property type="project" value="UniProtKB-KW"/>
</dbReference>
<feature type="transmembrane region" description="Helical" evidence="11">
    <location>
        <begin position="66"/>
        <end position="82"/>
    </location>
</feature>
<reference evidence="13 14" key="1">
    <citation type="submission" date="2019-02" db="EMBL/GenBank/DDBJ databases">
        <title>Deep-cultivation of Planctomycetes and their phenomic and genomic characterization uncovers novel biology.</title>
        <authorList>
            <person name="Wiegand S."/>
            <person name="Jogler M."/>
            <person name="Boedeker C."/>
            <person name="Pinto D."/>
            <person name="Vollmers J."/>
            <person name="Rivas-Marin E."/>
            <person name="Kohn T."/>
            <person name="Peeters S.H."/>
            <person name="Heuer A."/>
            <person name="Rast P."/>
            <person name="Oberbeckmann S."/>
            <person name="Bunk B."/>
            <person name="Jeske O."/>
            <person name="Meyerdierks A."/>
            <person name="Storesund J.E."/>
            <person name="Kallscheuer N."/>
            <person name="Luecker S."/>
            <person name="Lage O.M."/>
            <person name="Pohl T."/>
            <person name="Merkel B.J."/>
            <person name="Hornburger P."/>
            <person name="Mueller R.-W."/>
            <person name="Bruemmer F."/>
            <person name="Labrenz M."/>
            <person name="Spormann A.M."/>
            <person name="Op den Camp H."/>
            <person name="Overmann J."/>
            <person name="Amann R."/>
            <person name="Jetten M.S.M."/>
            <person name="Mascher T."/>
            <person name="Medema M.H."/>
            <person name="Devos D.P."/>
            <person name="Kaster A.-K."/>
            <person name="Ovreas L."/>
            <person name="Rohde M."/>
            <person name="Galperin M.Y."/>
            <person name="Jogler C."/>
        </authorList>
    </citation>
    <scope>NUCLEOTIDE SEQUENCE [LARGE SCALE GENOMIC DNA]</scope>
    <source>
        <strain evidence="13 14">HG66A1</strain>
    </source>
</reference>
<dbReference type="EMBL" id="CP036266">
    <property type="protein sequence ID" value="QDT23148.1"/>
    <property type="molecule type" value="Genomic_DNA"/>
</dbReference>
<keyword evidence="3" id="KW-1003">Cell membrane</keyword>
<dbReference type="Gene3D" id="3.40.50.1000">
    <property type="entry name" value="HAD superfamily/HAD-like"/>
    <property type="match status" value="1"/>
</dbReference>
<dbReference type="Pfam" id="PF00690">
    <property type="entry name" value="Cation_ATPase_N"/>
    <property type="match status" value="1"/>
</dbReference>
<dbReference type="CDD" id="cd02089">
    <property type="entry name" value="P-type_ATPase_Ca_prok"/>
    <property type="match status" value="1"/>
</dbReference>
<evidence type="ECO:0000259" key="12">
    <source>
        <dbReference type="SMART" id="SM00831"/>
    </source>
</evidence>
<dbReference type="FunFam" id="3.40.50.1000:FF:000028">
    <property type="entry name" value="Calcium-transporting P-type ATPase, putative"/>
    <property type="match status" value="1"/>
</dbReference>
<feature type="domain" description="Cation-transporting P-type ATPase N-terminal" evidence="12">
    <location>
        <begin position="10"/>
        <end position="83"/>
    </location>
</feature>
<comment type="similarity">
    <text evidence="2">Belongs to the cation transport ATPase (P-type) (TC 3.A.3) family. Type IIA subfamily.</text>
</comment>
<dbReference type="GO" id="GO:0006883">
    <property type="term" value="P:intracellular sodium ion homeostasis"/>
    <property type="evidence" value="ECO:0007669"/>
    <property type="project" value="TreeGrafter"/>
</dbReference>
<keyword evidence="5" id="KW-0479">Metal-binding</keyword>
<protein>
    <submittedName>
        <fullName evidence="13">Calcium-transporting ATPase 1</fullName>
    </submittedName>
</protein>
<dbReference type="SFLD" id="SFLDG00002">
    <property type="entry name" value="C1.7:_P-type_atpase_like"/>
    <property type="match status" value="1"/>
</dbReference>
<evidence type="ECO:0000256" key="11">
    <source>
        <dbReference type="SAM" id="Phobius"/>
    </source>
</evidence>
<evidence type="ECO:0000256" key="9">
    <source>
        <dbReference type="ARBA" id="ARBA00022989"/>
    </source>
</evidence>
<evidence type="ECO:0000256" key="8">
    <source>
        <dbReference type="ARBA" id="ARBA00022967"/>
    </source>
</evidence>
<feature type="transmembrane region" description="Helical" evidence="11">
    <location>
        <begin position="831"/>
        <end position="850"/>
    </location>
</feature>
<dbReference type="InterPro" id="IPR036412">
    <property type="entry name" value="HAD-like_sf"/>
</dbReference>
<dbReference type="SUPFAM" id="SSF81660">
    <property type="entry name" value="Metal cation-transporting ATPase, ATP-binding domain N"/>
    <property type="match status" value="1"/>
</dbReference>
<dbReference type="PROSITE" id="PS00154">
    <property type="entry name" value="ATPASE_E1_E2"/>
    <property type="match status" value="1"/>
</dbReference>
<dbReference type="PRINTS" id="PR00120">
    <property type="entry name" value="HATPASE"/>
</dbReference>
<dbReference type="GO" id="GO:1990573">
    <property type="term" value="P:potassium ion import across plasma membrane"/>
    <property type="evidence" value="ECO:0007669"/>
    <property type="project" value="TreeGrafter"/>
</dbReference>
<sequence length="892" mass="97067">MNSADHTSPAWYLLDVNAAADRLHSPEQGLTSAEVESRQAEYGLNELVEKQRKSVWMMFLDQFKDFMILVLIAAAVVSGIIGEPADTIAITVIVLLNAILGFVQEYRAEKAMAALKKMAAPSANVLRGGKVTTLPVNQLVPGDRVILEAGNIVPADMRLTEAVQLQIDEAALTGESLAVEKQTGLLSEEELPLGDRKNLVFKGTLITKGHGQGIVTETGMRTQLGQIAALLQDQEQGRTPLQKRLATFGQKLAYAIFAICIIVFVAGLLRGEPPLLMLLTAISLAVAAIPEALPAVITISLALGARKLVKQQALIRKLPAVETLGSVSYICTDKTGTLTQNRMTVEQVYLDSQILSTDKLPKTESGSSTSQSLADKPHAELLLSALALCNDTRLDGDDEVVGDPTETALFELAREKGFLRDELESAFPRLAEIPFDAERKLMTTFHPWSDGKVVSITKGAAEEIVARATHLHAKAGPTDIDQSQVMQHTEQIAGEGLRTLGFALRIWDAVPESLISEEVEADLALVGLVGMLDPPRPEAAESVALCRTAGIHPVMITGDHPLTAAVIARRVGIIAEEETDSVITGKELQPLTLEELEARVEKIRVYARVSPQQKLKIVQALQNRGHFVAMTGDGVNDAPALKRADIGVAMGITGTDVSKEAAHMILLDDNFSTIVKTVREGRRIFDNIRKFIKYTMTSNLGEIWTIFLAPLLGLPIPLLPIHILWINLVTDGVPGLALTAEPGEKNLMQRSPRHPQESIFAHGLGAHIIWVGLLMGAVSLFTQAWFIDRSQEHWQTMVFTVLCLSQMGHVLAIRSERESFFSQGPFSNKPLFGAVLLTFILQMATIYIPILNDVFKTAPLTAAELAITLALSSIVFIAVEVEKTFKRKKNSH</sequence>
<dbReference type="Pfam" id="PF13246">
    <property type="entry name" value="Cation_ATPase"/>
    <property type="match status" value="1"/>
</dbReference>
<dbReference type="GO" id="GO:0016887">
    <property type="term" value="F:ATP hydrolysis activity"/>
    <property type="evidence" value="ECO:0007669"/>
    <property type="project" value="InterPro"/>
</dbReference>
<dbReference type="Pfam" id="PF00122">
    <property type="entry name" value="E1-E2_ATPase"/>
    <property type="match status" value="1"/>
</dbReference>
<feature type="transmembrane region" description="Helical" evidence="11">
    <location>
        <begin position="862"/>
        <end position="881"/>
    </location>
</feature>
<dbReference type="InterPro" id="IPR018303">
    <property type="entry name" value="ATPase_P-typ_P_site"/>
</dbReference>
<keyword evidence="4 11" id="KW-0812">Transmembrane</keyword>
<keyword evidence="7" id="KW-0067">ATP-binding</keyword>
<dbReference type="GO" id="GO:0036376">
    <property type="term" value="P:sodium ion export across plasma membrane"/>
    <property type="evidence" value="ECO:0007669"/>
    <property type="project" value="TreeGrafter"/>
</dbReference>
<feature type="transmembrane region" description="Helical" evidence="11">
    <location>
        <begin position="275"/>
        <end position="303"/>
    </location>
</feature>
<dbReference type="InterPro" id="IPR006068">
    <property type="entry name" value="ATPase_P-typ_cation-transptr_C"/>
</dbReference>
<dbReference type="GO" id="GO:0005524">
    <property type="term" value="F:ATP binding"/>
    <property type="evidence" value="ECO:0007669"/>
    <property type="project" value="UniProtKB-KW"/>
</dbReference>
<dbReference type="RefSeq" id="WP_145190126.1">
    <property type="nucleotide sequence ID" value="NZ_CP036266.1"/>
</dbReference>
<feature type="transmembrane region" description="Helical" evidence="11">
    <location>
        <begin position="759"/>
        <end position="787"/>
    </location>
</feature>
<dbReference type="InterPro" id="IPR050510">
    <property type="entry name" value="Cation_transp_ATPase_P-type"/>
</dbReference>
<dbReference type="InterPro" id="IPR008250">
    <property type="entry name" value="ATPase_P-typ_transduc_dom_A_sf"/>
</dbReference>
<evidence type="ECO:0000256" key="3">
    <source>
        <dbReference type="ARBA" id="ARBA00022475"/>
    </source>
</evidence>
<dbReference type="InterPro" id="IPR059000">
    <property type="entry name" value="ATPase_P-type_domA"/>
</dbReference>
<dbReference type="SMART" id="SM00831">
    <property type="entry name" value="Cation_ATPase_N"/>
    <property type="match status" value="1"/>
</dbReference>
<keyword evidence="14" id="KW-1185">Reference proteome</keyword>
<dbReference type="FunFam" id="2.70.150.10:FF:000016">
    <property type="entry name" value="Calcium-transporting P-type ATPase putative"/>
    <property type="match status" value="1"/>
</dbReference>
<evidence type="ECO:0000256" key="5">
    <source>
        <dbReference type="ARBA" id="ARBA00022723"/>
    </source>
</evidence>
<keyword evidence="8" id="KW-1278">Translocase</keyword>
<dbReference type="InterPro" id="IPR023298">
    <property type="entry name" value="ATPase_P-typ_TM_dom_sf"/>
</dbReference>
<dbReference type="InterPro" id="IPR044492">
    <property type="entry name" value="P_typ_ATPase_HD_dom"/>
</dbReference>
<proteinExistence type="inferred from homology"/>
<dbReference type="OrthoDB" id="211392at2"/>
<organism evidence="13 14">
    <name type="scientific">Gimesia chilikensis</name>
    <dbReference type="NCBI Taxonomy" id="2605989"/>
    <lineage>
        <taxon>Bacteria</taxon>
        <taxon>Pseudomonadati</taxon>
        <taxon>Planctomycetota</taxon>
        <taxon>Planctomycetia</taxon>
        <taxon>Planctomycetales</taxon>
        <taxon>Planctomycetaceae</taxon>
        <taxon>Gimesia</taxon>
    </lineage>
</organism>
<evidence type="ECO:0000313" key="14">
    <source>
        <dbReference type="Proteomes" id="UP000320421"/>
    </source>
</evidence>
<evidence type="ECO:0000256" key="6">
    <source>
        <dbReference type="ARBA" id="ARBA00022741"/>
    </source>
</evidence>
<evidence type="ECO:0000256" key="10">
    <source>
        <dbReference type="ARBA" id="ARBA00023136"/>
    </source>
</evidence>
<evidence type="ECO:0000256" key="2">
    <source>
        <dbReference type="ARBA" id="ARBA00005675"/>
    </source>
</evidence>
<dbReference type="InterPro" id="IPR023299">
    <property type="entry name" value="ATPase_P-typ_cyto_dom_N"/>
</dbReference>
<dbReference type="InterPro" id="IPR023214">
    <property type="entry name" value="HAD_sf"/>
</dbReference>
<accession>A0A517PUV9</accession>
<dbReference type="Gene3D" id="1.20.1110.10">
    <property type="entry name" value="Calcium-transporting ATPase, transmembrane domain"/>
    <property type="match status" value="1"/>
</dbReference>
<keyword evidence="6" id="KW-0547">Nucleotide-binding</keyword>
<dbReference type="GO" id="GO:0005391">
    <property type="term" value="F:P-type sodium:potassium-exchanging transporter activity"/>
    <property type="evidence" value="ECO:0007669"/>
    <property type="project" value="TreeGrafter"/>
</dbReference>
<dbReference type="PANTHER" id="PTHR43294:SF21">
    <property type="entry name" value="CATION TRANSPORTING ATPASE"/>
    <property type="match status" value="1"/>
</dbReference>
<feature type="transmembrane region" description="Helical" evidence="11">
    <location>
        <begin position="88"/>
        <end position="108"/>
    </location>
</feature>
<dbReference type="GO" id="GO:1902600">
    <property type="term" value="P:proton transmembrane transport"/>
    <property type="evidence" value="ECO:0007669"/>
    <property type="project" value="TreeGrafter"/>
</dbReference>
<dbReference type="InterPro" id="IPR004014">
    <property type="entry name" value="ATPase_P-typ_cation-transptr_N"/>
</dbReference>
<evidence type="ECO:0000256" key="7">
    <source>
        <dbReference type="ARBA" id="ARBA00022840"/>
    </source>
</evidence>
<dbReference type="Pfam" id="PF00689">
    <property type="entry name" value="Cation_ATPase_C"/>
    <property type="match status" value="1"/>
</dbReference>
<name>A0A517PUV9_9PLAN</name>
<dbReference type="GO" id="GO:0005886">
    <property type="term" value="C:plasma membrane"/>
    <property type="evidence" value="ECO:0007669"/>
    <property type="project" value="UniProtKB-SubCell"/>
</dbReference>
<evidence type="ECO:0000256" key="4">
    <source>
        <dbReference type="ARBA" id="ARBA00022692"/>
    </source>
</evidence>
<dbReference type="SFLD" id="SFLDS00003">
    <property type="entry name" value="Haloacid_Dehalogenase"/>
    <property type="match status" value="1"/>
</dbReference>
<dbReference type="SFLD" id="SFLDF00027">
    <property type="entry name" value="p-type_atpase"/>
    <property type="match status" value="1"/>
</dbReference>
<keyword evidence="10 11" id="KW-0472">Membrane</keyword>
<dbReference type="PRINTS" id="PR00119">
    <property type="entry name" value="CATATPASE"/>
</dbReference>
<gene>
    <name evidence="13" type="ORF">HG66A1_49630</name>
</gene>
<dbReference type="Gene3D" id="2.70.150.10">
    <property type="entry name" value="Calcium-transporting ATPase, cytoplasmic transduction domain A"/>
    <property type="match status" value="1"/>
</dbReference>
<evidence type="ECO:0000313" key="13">
    <source>
        <dbReference type="EMBL" id="QDT23148.1"/>
    </source>
</evidence>
<dbReference type="AlphaFoldDB" id="A0A517PUV9"/>
<dbReference type="SUPFAM" id="SSF81665">
    <property type="entry name" value="Calcium ATPase, transmembrane domain M"/>
    <property type="match status" value="1"/>
</dbReference>
<dbReference type="NCBIfam" id="TIGR01494">
    <property type="entry name" value="ATPase_P-type"/>
    <property type="match status" value="3"/>
</dbReference>
<dbReference type="SUPFAM" id="SSF56784">
    <property type="entry name" value="HAD-like"/>
    <property type="match status" value="1"/>
</dbReference>
<dbReference type="InterPro" id="IPR001757">
    <property type="entry name" value="P_typ_ATPase"/>
</dbReference>
<keyword evidence="9 11" id="KW-1133">Transmembrane helix</keyword>
<dbReference type="GO" id="GO:0030007">
    <property type="term" value="P:intracellular potassium ion homeostasis"/>
    <property type="evidence" value="ECO:0007669"/>
    <property type="project" value="TreeGrafter"/>
</dbReference>
<comment type="subcellular location">
    <subcellularLocation>
        <location evidence="1">Cell membrane</location>
        <topology evidence="1">Multi-pass membrane protein</topology>
    </subcellularLocation>
</comment>